<accession>A0ABN8YBL4</accession>
<feature type="region of interest" description="Disordered" evidence="1">
    <location>
        <begin position="213"/>
        <end position="301"/>
    </location>
</feature>
<organism evidence="2 3">
    <name type="scientific">Rangifer tarandus platyrhynchus</name>
    <name type="common">Svalbard reindeer</name>
    <dbReference type="NCBI Taxonomy" id="3082113"/>
    <lineage>
        <taxon>Eukaryota</taxon>
        <taxon>Metazoa</taxon>
        <taxon>Chordata</taxon>
        <taxon>Craniata</taxon>
        <taxon>Vertebrata</taxon>
        <taxon>Euteleostomi</taxon>
        <taxon>Mammalia</taxon>
        <taxon>Eutheria</taxon>
        <taxon>Laurasiatheria</taxon>
        <taxon>Artiodactyla</taxon>
        <taxon>Ruminantia</taxon>
        <taxon>Pecora</taxon>
        <taxon>Cervidae</taxon>
        <taxon>Odocoileinae</taxon>
        <taxon>Rangifer</taxon>
    </lineage>
</organism>
<keyword evidence="3" id="KW-1185">Reference proteome</keyword>
<name>A0ABN8YBL4_RANTA</name>
<dbReference type="Proteomes" id="UP001176941">
    <property type="component" value="Chromosome 18"/>
</dbReference>
<dbReference type="EMBL" id="OX459954">
    <property type="protein sequence ID" value="CAI9158963.1"/>
    <property type="molecule type" value="Genomic_DNA"/>
</dbReference>
<reference evidence="2" key="1">
    <citation type="submission" date="2023-04" db="EMBL/GenBank/DDBJ databases">
        <authorList>
            <consortium name="ELIXIR-Norway"/>
        </authorList>
    </citation>
    <scope>NUCLEOTIDE SEQUENCE [LARGE SCALE GENOMIC DNA]</scope>
</reference>
<protein>
    <submittedName>
        <fullName evidence="2">Uncharacterized protein</fullName>
    </submittedName>
</protein>
<evidence type="ECO:0000313" key="3">
    <source>
        <dbReference type="Proteomes" id="UP001176941"/>
    </source>
</evidence>
<sequence length="301" mass="31498">MRQELICSVNKMQQTHRDRQTIGGGEGGVNRNDRNDQNIDSQAPLEIPGAPNKFALFNIRRGWWESSLFAAKLRGLPRKREGGSGSCEPRVTPSVTAAPGIRVVSGVGARGERAAVARRNEGPASVATRTPSALSPAPDGQSRSVEIARVHPRLRAPKLESKRRVAGGGAGDAQETYLTGTAFGHLRCRDQLRHSVQVVGTLSLPRVERRAVQARGGGGGGGGGGVSGAGPGPGRSARSRQVPGPEPRVQTRPGRASAGARGCECAMRARRGQSVSPLSPSFPAGPAARLSPEQPPKPPLL</sequence>
<feature type="region of interest" description="Disordered" evidence="1">
    <location>
        <begin position="115"/>
        <end position="175"/>
    </location>
</feature>
<evidence type="ECO:0000256" key="1">
    <source>
        <dbReference type="SAM" id="MobiDB-lite"/>
    </source>
</evidence>
<feature type="region of interest" description="Disordered" evidence="1">
    <location>
        <begin position="14"/>
        <end position="46"/>
    </location>
</feature>
<proteinExistence type="predicted"/>
<gene>
    <name evidence="2" type="ORF">MRATA1EN1_LOCUS7925</name>
</gene>
<evidence type="ECO:0000313" key="2">
    <source>
        <dbReference type="EMBL" id="CAI9158963.1"/>
    </source>
</evidence>
<feature type="compositionally biased region" description="Gly residues" evidence="1">
    <location>
        <begin position="215"/>
        <end position="233"/>
    </location>
</feature>